<reference evidence="1 2" key="1">
    <citation type="journal article" date="2014" name="Int. J. Syst. Evol. Microbiol.">
        <title>Complete genome sequence of Corynebacterium casei LMG S-19264T (=DSM 44701T), isolated from a smear-ripened cheese.</title>
        <authorList>
            <consortium name="US DOE Joint Genome Institute (JGI-PGF)"/>
            <person name="Walter F."/>
            <person name="Albersmeier A."/>
            <person name="Kalinowski J."/>
            <person name="Ruckert C."/>
        </authorList>
    </citation>
    <scope>NUCLEOTIDE SEQUENCE [LARGE SCALE GENOMIC DNA]</scope>
    <source>
        <strain evidence="1 2">KCTC 12866</strain>
    </source>
</reference>
<dbReference type="Pfam" id="PF14092">
    <property type="entry name" value="DUF4270"/>
    <property type="match status" value="1"/>
</dbReference>
<evidence type="ECO:0000313" key="1">
    <source>
        <dbReference type="EMBL" id="GHB57807.1"/>
    </source>
</evidence>
<organism evidence="1 2">
    <name type="scientific">Persicitalea jodogahamensis</name>
    <dbReference type="NCBI Taxonomy" id="402147"/>
    <lineage>
        <taxon>Bacteria</taxon>
        <taxon>Pseudomonadati</taxon>
        <taxon>Bacteroidota</taxon>
        <taxon>Cytophagia</taxon>
        <taxon>Cytophagales</taxon>
        <taxon>Spirosomataceae</taxon>
        <taxon>Persicitalea</taxon>
    </lineage>
</organism>
<name>A0A8J3G7M6_9BACT</name>
<dbReference type="AlphaFoldDB" id="A0A8J3G7M6"/>
<protein>
    <recommendedName>
        <fullName evidence="3">DUF4270 family protein</fullName>
    </recommendedName>
</protein>
<dbReference type="EMBL" id="BMXF01000001">
    <property type="protein sequence ID" value="GHB57807.1"/>
    <property type="molecule type" value="Genomic_DNA"/>
</dbReference>
<dbReference type="Proteomes" id="UP000598271">
    <property type="component" value="Unassembled WGS sequence"/>
</dbReference>
<evidence type="ECO:0000313" key="2">
    <source>
        <dbReference type="Proteomes" id="UP000598271"/>
    </source>
</evidence>
<keyword evidence="2" id="KW-1185">Reference proteome</keyword>
<proteinExistence type="predicted"/>
<dbReference type="InterPro" id="IPR025366">
    <property type="entry name" value="DUF4270"/>
</dbReference>
<accession>A0A8J3G7M6</accession>
<evidence type="ECO:0008006" key="3">
    <source>
        <dbReference type="Google" id="ProtNLM"/>
    </source>
</evidence>
<sequence length="440" mass="48001">MAIVVTLLLSGCDPIGNIGVTPLTPVETLFTDTLTVRTSTVLADSVRTGNPDYYLAGRYVDPIFGTITASSFIRMSLFAQLDLGTSPVYDSLVLVTNYSYSYGDTLPPQTLAVHRIREVIDPTRSYYNNSTVAYDPTPLAKRTFNATPRSNGVLRFRLPDDLGKELFALSGQTGGQTNAEFAKTLGGFALIPDAKNTAVLGFQAINNALAMRLYYHTTTDTTTTSFVALAIAVSQTTGQPIFRAGFNRVTADRSGTPLAGLQPLVPRPAGDGPTYVQDALGIRTKIEIPYLKSLGGGKPIAINRAELTVKPDLSAIQQGLGIPNYLVLLETDATNRTYYDESNNIRLVFNDLKLSGTEPPAVLYNSRFNQYTWHITTQLNNIISGVKKYDSFLVSPSYTDALGQSSTRYQSQLNNRVTRLVIGSKPEDVKLVVFYTEAKE</sequence>
<comment type="caution">
    <text evidence="1">The sequence shown here is derived from an EMBL/GenBank/DDBJ whole genome shotgun (WGS) entry which is preliminary data.</text>
</comment>
<gene>
    <name evidence="1" type="ORF">GCM10007390_09040</name>
</gene>